<keyword evidence="3" id="KW-1185">Reference proteome</keyword>
<comment type="caution">
    <text evidence="2">The sequence shown here is derived from an EMBL/GenBank/DDBJ whole genome shotgun (WGS) entry which is preliminary data.</text>
</comment>
<dbReference type="GeneID" id="6016419"/>
<dbReference type="InParanoid" id="A8P9M4"/>
<sequence>MAGNNNSNTTKNDSKSDNGKVIPKRFNGNRYHYQAFRDAVDLFFITDDKHDTDQKKIAFVPQYYIDLYIW</sequence>
<organism evidence="2 3">
    <name type="scientific">Coprinopsis cinerea (strain Okayama-7 / 130 / ATCC MYA-4618 / FGSC 9003)</name>
    <name type="common">Inky cap fungus</name>
    <name type="synonym">Hormographiella aspergillata</name>
    <dbReference type="NCBI Taxonomy" id="240176"/>
    <lineage>
        <taxon>Eukaryota</taxon>
        <taxon>Fungi</taxon>
        <taxon>Dikarya</taxon>
        <taxon>Basidiomycota</taxon>
        <taxon>Agaricomycotina</taxon>
        <taxon>Agaricomycetes</taxon>
        <taxon>Agaricomycetidae</taxon>
        <taxon>Agaricales</taxon>
        <taxon>Agaricineae</taxon>
        <taxon>Psathyrellaceae</taxon>
        <taxon>Coprinopsis</taxon>
    </lineage>
</organism>
<evidence type="ECO:0000256" key="1">
    <source>
        <dbReference type="SAM" id="MobiDB-lite"/>
    </source>
</evidence>
<dbReference type="RefSeq" id="XP_001839801.2">
    <property type="nucleotide sequence ID" value="XM_001839749.2"/>
</dbReference>
<name>A8P9M4_COPC7</name>
<protein>
    <submittedName>
        <fullName evidence="2">Uncharacterized protein</fullName>
    </submittedName>
</protein>
<reference evidence="2 3" key="1">
    <citation type="journal article" date="2010" name="Proc. Natl. Acad. Sci. U.S.A.">
        <title>Insights into evolution of multicellular fungi from the assembled chromosomes of the mushroom Coprinopsis cinerea (Coprinus cinereus).</title>
        <authorList>
            <person name="Stajich J.E."/>
            <person name="Wilke S.K."/>
            <person name="Ahren D."/>
            <person name="Au C.H."/>
            <person name="Birren B.W."/>
            <person name="Borodovsky M."/>
            <person name="Burns C."/>
            <person name="Canback B."/>
            <person name="Casselton L.A."/>
            <person name="Cheng C.K."/>
            <person name="Deng J."/>
            <person name="Dietrich F.S."/>
            <person name="Fargo D.C."/>
            <person name="Farman M.L."/>
            <person name="Gathman A.C."/>
            <person name="Goldberg J."/>
            <person name="Guigo R."/>
            <person name="Hoegger P.J."/>
            <person name="Hooker J.B."/>
            <person name="Huggins A."/>
            <person name="James T.Y."/>
            <person name="Kamada T."/>
            <person name="Kilaru S."/>
            <person name="Kodira C."/>
            <person name="Kues U."/>
            <person name="Kupfer D."/>
            <person name="Kwan H.S."/>
            <person name="Lomsadze A."/>
            <person name="Li W."/>
            <person name="Lilly W.W."/>
            <person name="Ma L.J."/>
            <person name="Mackey A.J."/>
            <person name="Manning G."/>
            <person name="Martin F."/>
            <person name="Muraguchi H."/>
            <person name="Natvig D.O."/>
            <person name="Palmerini H."/>
            <person name="Ramesh M.A."/>
            <person name="Rehmeyer C.J."/>
            <person name="Roe B.A."/>
            <person name="Shenoy N."/>
            <person name="Stanke M."/>
            <person name="Ter-Hovhannisyan V."/>
            <person name="Tunlid A."/>
            <person name="Velagapudi R."/>
            <person name="Vision T.J."/>
            <person name="Zeng Q."/>
            <person name="Zolan M.E."/>
            <person name="Pukkila P.J."/>
        </authorList>
    </citation>
    <scope>NUCLEOTIDE SEQUENCE [LARGE SCALE GENOMIC DNA]</scope>
    <source>
        <strain evidence="3">Okayama-7 / 130 / ATCC MYA-4618 / FGSC 9003</strain>
    </source>
</reference>
<accession>A8P9M4</accession>
<feature type="compositionally biased region" description="Low complexity" evidence="1">
    <location>
        <begin position="1"/>
        <end position="11"/>
    </location>
</feature>
<evidence type="ECO:0000313" key="2">
    <source>
        <dbReference type="EMBL" id="EAU82019.2"/>
    </source>
</evidence>
<evidence type="ECO:0000313" key="3">
    <source>
        <dbReference type="Proteomes" id="UP000001861"/>
    </source>
</evidence>
<feature type="region of interest" description="Disordered" evidence="1">
    <location>
        <begin position="1"/>
        <end position="25"/>
    </location>
</feature>
<dbReference type="HOGENOM" id="CLU_2757688_0_0_1"/>
<dbReference type="VEuPathDB" id="FungiDB:CC1G_12918"/>
<dbReference type="EMBL" id="AACS02000011">
    <property type="protein sequence ID" value="EAU82019.2"/>
    <property type="molecule type" value="Genomic_DNA"/>
</dbReference>
<dbReference type="Proteomes" id="UP000001861">
    <property type="component" value="Unassembled WGS sequence"/>
</dbReference>
<dbReference type="AlphaFoldDB" id="A8P9M4"/>
<gene>
    <name evidence="2" type="ORF">CC1G_12918</name>
</gene>
<dbReference type="KEGG" id="cci:CC1G_12918"/>
<proteinExistence type="predicted"/>